<dbReference type="Proteomes" id="UP000035680">
    <property type="component" value="Unassembled WGS sequence"/>
</dbReference>
<protein>
    <submittedName>
        <fullName evidence="3">Ephrin RBD domain-containing protein</fullName>
    </submittedName>
</protein>
<organism evidence="2 3">
    <name type="scientific">Strongyloides venezuelensis</name>
    <name type="common">Threadworm</name>
    <dbReference type="NCBI Taxonomy" id="75913"/>
    <lineage>
        <taxon>Eukaryota</taxon>
        <taxon>Metazoa</taxon>
        <taxon>Ecdysozoa</taxon>
        <taxon>Nematoda</taxon>
        <taxon>Chromadorea</taxon>
        <taxon>Rhabditida</taxon>
        <taxon>Tylenchina</taxon>
        <taxon>Panagrolaimomorpha</taxon>
        <taxon>Strongyloidoidea</taxon>
        <taxon>Strongyloididae</taxon>
        <taxon>Strongyloides</taxon>
    </lineage>
</organism>
<accession>A0A0K0FD67</accession>
<evidence type="ECO:0000313" key="3">
    <source>
        <dbReference type="WBParaSite" id="SVE_0678700.1"/>
    </source>
</evidence>
<keyword evidence="2" id="KW-1185">Reference proteome</keyword>
<reference evidence="2" key="1">
    <citation type="submission" date="2014-07" db="EMBL/GenBank/DDBJ databases">
        <authorList>
            <person name="Martin A.A"/>
            <person name="De Silva N."/>
        </authorList>
    </citation>
    <scope>NUCLEOTIDE SEQUENCE</scope>
</reference>
<evidence type="ECO:0000313" key="2">
    <source>
        <dbReference type="Proteomes" id="UP000035680"/>
    </source>
</evidence>
<dbReference type="AlphaFoldDB" id="A0A0K0FD67"/>
<proteinExistence type="predicted"/>
<dbReference type="Pfam" id="PF24490">
    <property type="entry name" value="DUF7585"/>
    <property type="match status" value="1"/>
</dbReference>
<dbReference type="InterPro" id="IPR056007">
    <property type="entry name" value="DUF7585"/>
</dbReference>
<feature type="domain" description="DUF7585" evidence="1">
    <location>
        <begin position="25"/>
        <end position="127"/>
    </location>
</feature>
<dbReference type="STRING" id="75913.A0A0K0FD67"/>
<name>A0A0K0FD67_STRVS</name>
<evidence type="ECO:0000259" key="1">
    <source>
        <dbReference type="Pfam" id="PF24490"/>
    </source>
</evidence>
<reference evidence="3" key="2">
    <citation type="submission" date="2015-08" db="UniProtKB">
        <authorList>
            <consortium name="WormBaseParasite"/>
        </authorList>
    </citation>
    <scope>IDENTIFICATION</scope>
</reference>
<dbReference type="WBParaSite" id="SVE_0678700.1">
    <property type="protein sequence ID" value="SVE_0678700.1"/>
    <property type="gene ID" value="SVE_0678700"/>
</dbReference>
<sequence>MELILEERLLIAFQSSQKEVHRQDLFPYITEDINNKTFPFNLTATTNSDMILVKCPDSRYRHKNDGETFGRKYKIFNPQSIFSPNASLFAWVPLLKTKSGPTHLFCGQIVLITPEGSLDRKEWTFNVM</sequence>